<dbReference type="RefSeq" id="WP_015832239.1">
    <property type="nucleotide sequence ID" value="NC_012968.1"/>
</dbReference>
<dbReference type="HOGENOM" id="CLU_094875_0_2_4"/>
<dbReference type="OrthoDB" id="8536235at2"/>
<name>C6WWA5_METML</name>
<dbReference type="InterPro" id="IPR007214">
    <property type="entry name" value="YbaK/aa-tRNA-synth-assoc-dom"/>
</dbReference>
<dbReference type="InterPro" id="IPR036754">
    <property type="entry name" value="YbaK/aa-tRNA-synt-asso_dom_sf"/>
</dbReference>
<accession>C6WWA5</accession>
<dbReference type="PANTHER" id="PTHR30411">
    <property type="entry name" value="CYTOPLASMIC PROTEIN"/>
    <property type="match status" value="1"/>
</dbReference>
<dbReference type="GO" id="GO:0004812">
    <property type="term" value="F:aminoacyl-tRNA ligase activity"/>
    <property type="evidence" value="ECO:0007669"/>
    <property type="project" value="UniProtKB-KW"/>
</dbReference>
<keyword evidence="3" id="KW-1185">Reference proteome</keyword>
<feature type="domain" description="YbaK/aminoacyl-tRNA synthetase-associated" evidence="1">
    <location>
        <begin position="32"/>
        <end position="151"/>
    </location>
</feature>
<gene>
    <name evidence="2" type="ordered locus">Mmol_1298</name>
</gene>
<dbReference type="SUPFAM" id="SSF55826">
    <property type="entry name" value="YbaK/ProRS associated domain"/>
    <property type="match status" value="1"/>
</dbReference>
<dbReference type="Gene3D" id="3.90.960.10">
    <property type="entry name" value="YbaK/aminoacyl-tRNA synthetase-associated domain"/>
    <property type="match status" value="1"/>
</dbReference>
<dbReference type="PANTHER" id="PTHR30411:SF1">
    <property type="entry name" value="CYTOPLASMIC PROTEIN"/>
    <property type="match status" value="1"/>
</dbReference>
<dbReference type="eggNOG" id="COG2606">
    <property type="taxonomic scope" value="Bacteria"/>
</dbReference>
<reference evidence="3" key="1">
    <citation type="submission" date="2009-07" db="EMBL/GenBank/DDBJ databases">
        <title>Complete sequence of Methylotenera mobilis JLW8.</title>
        <authorList>
            <consortium name="US DOE Joint Genome Institute"/>
            <person name="Lucas S."/>
            <person name="Copeland A."/>
            <person name="Lapidus A."/>
            <person name="Glavina del Rio T."/>
            <person name="Tice H."/>
            <person name="Bruce D."/>
            <person name="Goodwin L."/>
            <person name="Pitluck S."/>
            <person name="LaButti K.M."/>
            <person name="Clum A."/>
            <person name="Larimer F."/>
            <person name="Land M."/>
            <person name="Hauser L."/>
            <person name="Kyrpides N."/>
            <person name="Mikhailova N."/>
            <person name="Kayluzhnaya M."/>
            <person name="Chistoserdova L."/>
        </authorList>
    </citation>
    <scope>NUCLEOTIDE SEQUENCE [LARGE SCALE GENOMIC DNA]</scope>
    <source>
        <strain evidence="3">JLW8 / ATCC BAA-1282 / DSM 17540</strain>
    </source>
</reference>
<dbReference type="AlphaFoldDB" id="C6WWA5"/>
<dbReference type="KEGG" id="mmb:Mmol_1298"/>
<dbReference type="CDD" id="cd04332">
    <property type="entry name" value="YbaK_like"/>
    <property type="match status" value="1"/>
</dbReference>
<organism evidence="2 3">
    <name type="scientific">Methylotenera mobilis (strain JLW8 / ATCC BAA-1282 / DSM 17540)</name>
    <dbReference type="NCBI Taxonomy" id="583345"/>
    <lineage>
        <taxon>Bacteria</taxon>
        <taxon>Pseudomonadati</taxon>
        <taxon>Pseudomonadota</taxon>
        <taxon>Betaproteobacteria</taxon>
        <taxon>Nitrosomonadales</taxon>
        <taxon>Methylophilaceae</taxon>
        <taxon>Methylotenera</taxon>
    </lineage>
</organism>
<keyword evidence="2" id="KW-0030">Aminoacyl-tRNA synthetase</keyword>
<dbReference type="Proteomes" id="UP000002742">
    <property type="component" value="Chromosome"/>
</dbReference>
<sequence length="164" mass="17823">MSDVIQSPVTQLLQQQAIPFDVIEIPLSEDKKPIRSLEELLTSKSLNLNAVVRSVVFKADSGSYTLLATAGGGRADWGILRKHLNERKLRMAEYDEVPEATGYVVGAVPPIALPETVRVLVDKSVRQYETVVIGSGVLGYAIALKCKDLLTLLAGADESEFVKV</sequence>
<evidence type="ECO:0000313" key="3">
    <source>
        <dbReference type="Proteomes" id="UP000002742"/>
    </source>
</evidence>
<dbReference type="EMBL" id="CP001672">
    <property type="protein sequence ID" value="ACT48204.1"/>
    <property type="molecule type" value="Genomic_DNA"/>
</dbReference>
<keyword evidence="2" id="KW-0436">Ligase</keyword>
<dbReference type="Pfam" id="PF04073">
    <property type="entry name" value="tRNA_edit"/>
    <property type="match status" value="1"/>
</dbReference>
<evidence type="ECO:0000259" key="1">
    <source>
        <dbReference type="Pfam" id="PF04073"/>
    </source>
</evidence>
<proteinExistence type="predicted"/>
<evidence type="ECO:0000313" key="2">
    <source>
        <dbReference type="EMBL" id="ACT48204.1"/>
    </source>
</evidence>
<reference evidence="2 3" key="2">
    <citation type="journal article" date="2011" name="J. Bacteriol.">
        <title>Genomes of three methylotrophs from a single niche uncover genetic and metabolic divergence of Methylophilaceae.</title>
        <authorList>
            <person name="Lapidus A."/>
            <person name="Clum A."/>
            <person name="Labutti K."/>
            <person name="Kaluzhnaya M.G."/>
            <person name="Lim S."/>
            <person name="Beck D.A."/>
            <person name="Glavina Del Rio T."/>
            <person name="Nolan M."/>
            <person name="Mavromatis K."/>
            <person name="Huntemann M."/>
            <person name="Lucas S."/>
            <person name="Lidstrom M.E."/>
            <person name="Ivanova N."/>
            <person name="Chistoserdova L."/>
        </authorList>
    </citation>
    <scope>NUCLEOTIDE SEQUENCE [LARGE SCALE GENOMIC DNA]</scope>
    <source>
        <strain evidence="3">JLW8 / ATCC BAA-1282 / DSM 17540</strain>
    </source>
</reference>
<protein>
    <submittedName>
        <fullName evidence="2">YbaK/prolyl-tRNA synthetase associated region</fullName>
    </submittedName>
</protein>
<dbReference type="STRING" id="583345.Mmol_1298"/>
<dbReference type="GO" id="GO:0002161">
    <property type="term" value="F:aminoacyl-tRNA deacylase activity"/>
    <property type="evidence" value="ECO:0007669"/>
    <property type="project" value="InterPro"/>
</dbReference>